<dbReference type="EMBL" id="DS547149">
    <property type="protein sequence ID" value="EDR00513.1"/>
    <property type="molecule type" value="Genomic_DNA"/>
</dbReference>
<dbReference type="InterPro" id="IPR027417">
    <property type="entry name" value="P-loop_NTPase"/>
</dbReference>
<dbReference type="AlphaFoldDB" id="B0DY80"/>
<dbReference type="GeneID" id="6084548"/>
<dbReference type="Proteomes" id="UP000001194">
    <property type="component" value="Unassembled WGS sequence"/>
</dbReference>
<evidence type="ECO:0000256" key="1">
    <source>
        <dbReference type="SAM" id="MobiDB-lite"/>
    </source>
</evidence>
<dbReference type="SUPFAM" id="SSF52540">
    <property type="entry name" value="P-loop containing nucleoside triphosphate hydrolases"/>
    <property type="match status" value="1"/>
</dbReference>
<proteinExistence type="predicted"/>
<sequence>MLREILKKLCFWKTKTRTAREAREAKFKAPDQALDRETSQSNIKTEPAQFVNPERQNIRAKNLRIRTGRFRILIIGRANAGKTTILQRICNTTEQPKIFDLQGHEIDLSELNPTAMRGEHNIENEMIFDRNPGYIFHDSCGFEAGRASELDAVKRFIQHRSRAKHMGEQLHAIWYCIPINDEARPITRAELDFFDECGTGKVPIIVLFTKADLLDAGTIEQLVGTGMSIEDAASKAEEESINNFHKNFGHVLYAKKYPPNEHIYFRDMHKTTSDCSLLVKKTAAVLSDDTILQMFLAVQQSYVSVPMEYGIERVMFDSQGHWSKSGEEHLTTIMHMWKEFPHIVSRNHILHYMKLRMGCFGF</sequence>
<dbReference type="Gene3D" id="3.40.50.300">
    <property type="entry name" value="P-loop containing nucleotide triphosphate hydrolases"/>
    <property type="match status" value="1"/>
</dbReference>
<name>B0DY80_LACBS</name>
<organism evidence="3">
    <name type="scientific">Laccaria bicolor (strain S238N-H82 / ATCC MYA-4686)</name>
    <name type="common">Bicoloured deceiver</name>
    <name type="synonym">Laccaria laccata var. bicolor</name>
    <dbReference type="NCBI Taxonomy" id="486041"/>
    <lineage>
        <taxon>Eukaryota</taxon>
        <taxon>Fungi</taxon>
        <taxon>Dikarya</taxon>
        <taxon>Basidiomycota</taxon>
        <taxon>Agaricomycotina</taxon>
        <taxon>Agaricomycetes</taxon>
        <taxon>Agaricomycetidae</taxon>
        <taxon>Agaricales</taxon>
        <taxon>Agaricineae</taxon>
        <taxon>Hydnangiaceae</taxon>
        <taxon>Laccaria</taxon>
    </lineage>
</organism>
<accession>B0DY80</accession>
<dbReference type="KEGG" id="lbc:LACBIDRAFT_313393"/>
<dbReference type="RefSeq" id="XP_001888905.1">
    <property type="nucleotide sequence ID" value="XM_001888870.1"/>
</dbReference>
<protein>
    <submittedName>
        <fullName evidence="2">Predicted protein</fullName>
    </submittedName>
</protein>
<keyword evidence="3" id="KW-1185">Reference proteome</keyword>
<evidence type="ECO:0000313" key="2">
    <source>
        <dbReference type="EMBL" id="EDR00513.1"/>
    </source>
</evidence>
<dbReference type="InParanoid" id="B0DY80"/>
<reference evidence="2 3" key="1">
    <citation type="journal article" date="2008" name="Nature">
        <title>The genome of Laccaria bicolor provides insights into mycorrhizal symbiosis.</title>
        <authorList>
            <person name="Martin F."/>
            <person name="Aerts A."/>
            <person name="Ahren D."/>
            <person name="Brun A."/>
            <person name="Danchin E.G.J."/>
            <person name="Duchaussoy F."/>
            <person name="Gibon J."/>
            <person name="Kohler A."/>
            <person name="Lindquist E."/>
            <person name="Pereda V."/>
            <person name="Salamov A."/>
            <person name="Shapiro H.J."/>
            <person name="Wuyts J."/>
            <person name="Blaudez D."/>
            <person name="Buee M."/>
            <person name="Brokstein P."/>
            <person name="Canbaeck B."/>
            <person name="Cohen D."/>
            <person name="Courty P.E."/>
            <person name="Coutinho P.M."/>
            <person name="Delaruelle C."/>
            <person name="Detter J.C."/>
            <person name="Deveau A."/>
            <person name="DiFazio S."/>
            <person name="Duplessis S."/>
            <person name="Fraissinet-Tachet L."/>
            <person name="Lucic E."/>
            <person name="Frey-Klett P."/>
            <person name="Fourrey C."/>
            <person name="Feussner I."/>
            <person name="Gay G."/>
            <person name="Grimwood J."/>
            <person name="Hoegger P.J."/>
            <person name="Jain P."/>
            <person name="Kilaru S."/>
            <person name="Labbe J."/>
            <person name="Lin Y.C."/>
            <person name="Legue V."/>
            <person name="Le Tacon F."/>
            <person name="Marmeisse R."/>
            <person name="Melayah D."/>
            <person name="Montanini B."/>
            <person name="Muratet M."/>
            <person name="Nehls U."/>
            <person name="Niculita-Hirzel H."/>
            <person name="Oudot-Le Secq M.P."/>
            <person name="Peter M."/>
            <person name="Quesneville H."/>
            <person name="Rajashekar B."/>
            <person name="Reich M."/>
            <person name="Rouhier N."/>
            <person name="Schmutz J."/>
            <person name="Yin T."/>
            <person name="Chalot M."/>
            <person name="Henrissat B."/>
            <person name="Kuees U."/>
            <person name="Lucas S."/>
            <person name="Van de Peer Y."/>
            <person name="Podila G.K."/>
            <person name="Polle A."/>
            <person name="Pukkila P.J."/>
            <person name="Richardson P.M."/>
            <person name="Rouze P."/>
            <person name="Sanders I.R."/>
            <person name="Stajich J.E."/>
            <person name="Tunlid A."/>
            <person name="Tuskan G."/>
            <person name="Grigoriev I.V."/>
        </authorList>
    </citation>
    <scope>NUCLEOTIDE SEQUENCE [LARGE SCALE GENOMIC DNA]</scope>
    <source>
        <strain evidence="3">S238N-H82 / ATCC MYA-4686</strain>
    </source>
</reference>
<gene>
    <name evidence="2" type="ORF">LACBIDRAFT_313393</name>
</gene>
<feature type="region of interest" description="Disordered" evidence="1">
    <location>
        <begin position="22"/>
        <end position="47"/>
    </location>
</feature>
<evidence type="ECO:0000313" key="3">
    <source>
        <dbReference type="Proteomes" id="UP000001194"/>
    </source>
</evidence>
<feature type="compositionally biased region" description="Basic and acidic residues" evidence="1">
    <location>
        <begin position="22"/>
        <end position="38"/>
    </location>
</feature>
<dbReference type="HOGENOM" id="CLU_023805_1_0_1"/>
<dbReference type="CDD" id="cd00882">
    <property type="entry name" value="Ras_like_GTPase"/>
    <property type="match status" value="1"/>
</dbReference>
<dbReference type="OrthoDB" id="59699at2759"/>